<gene>
    <name evidence="3" type="ORF">AAF712_013920</name>
</gene>
<organism evidence="3 4">
    <name type="scientific">Marasmius tenuissimus</name>
    <dbReference type="NCBI Taxonomy" id="585030"/>
    <lineage>
        <taxon>Eukaryota</taxon>
        <taxon>Fungi</taxon>
        <taxon>Dikarya</taxon>
        <taxon>Basidiomycota</taxon>
        <taxon>Agaricomycotina</taxon>
        <taxon>Agaricomycetes</taxon>
        <taxon>Agaricomycetidae</taxon>
        <taxon>Agaricales</taxon>
        <taxon>Marasmiineae</taxon>
        <taxon>Marasmiaceae</taxon>
        <taxon>Marasmius</taxon>
    </lineage>
</organism>
<feature type="compositionally biased region" description="Basic residues" evidence="1">
    <location>
        <begin position="109"/>
        <end position="119"/>
    </location>
</feature>
<dbReference type="Proteomes" id="UP001437256">
    <property type="component" value="Unassembled WGS sequence"/>
</dbReference>
<dbReference type="EMBL" id="JBBXMP010000232">
    <property type="protein sequence ID" value="KAL0059342.1"/>
    <property type="molecule type" value="Genomic_DNA"/>
</dbReference>
<feature type="region of interest" description="Disordered" evidence="1">
    <location>
        <begin position="104"/>
        <end position="140"/>
    </location>
</feature>
<sequence length="831" mass="93108">MDEEFYTGFSFPSLKEKLESSLPATVRIFKAVATNIKYVKTYSDWRRAQKSNLVFTTIMQTLAEFSQKNNLLKKLMGMYLFATGSQRQSISAMHHLGLSESYQSLVDKPRRRKRKKKASKSQSTRPAIPDAGLEPGDKHADTIVSLEPSDDIIESRPGSLRALARNQQSVLRRIASVGLFGLVYNNINIVEKAAEQILGRTDAQENGTCATLFVLWAASIIDLRASKLRESFAKAPGINMKDIIHTRTEAKLFRKCLIHCILRIFLRHGGASFDRFSKDIESSQPSSSDRIEVHKTELHPMPTWKIDESTIVDLHGKPDFHETVRIIGGDQLSIARMRSLVSIRAGQEGGFNSFSWGAWMPGLFHAKIADTHGFFTTHWGKANTGNRNPGSLWFHNTILHRLPITLTSLPTFRVCRDLIFTSLYARVLNCLLLVAGCDSLEAVVKPTTTFQDLLRYAEEIYDRFTDAAKVSELRWERRCAHKAGKDPKKEMKGDMIYENAILFLRDALITREFSDAVKCGDSGRVMLVLKIWALEFRGNGRTKYAYEMLSIVHHITHVWPEPLRKIILNNWLLNPTGNPNSFVEVDLVQKHMNFWIKNFYRAHGSNGSWEWLEKIAPCVVVLRNLTKGLNGLLGSDQGTKHAPPDLTADIQTLIENLHEREVYMLKPGCMLDDDDPAVIDSITAGLEALSDGLKGPINDYNQAFKQLQARSLLQPLVLGESSSPTLLPGPEVSVTPQLVTNIDCAPSNPLSASLYPENTNLSAADSLLYNDEADNGEEEDESELVLLLEEEEEPTLECLNAEDVALDMDEDMASTESDLECSDSSSIPETP</sequence>
<evidence type="ECO:0000259" key="2">
    <source>
        <dbReference type="Pfam" id="PF20231"/>
    </source>
</evidence>
<keyword evidence="4" id="KW-1185">Reference proteome</keyword>
<dbReference type="InterPro" id="IPR046496">
    <property type="entry name" value="DUF6589"/>
</dbReference>
<reference evidence="3 4" key="1">
    <citation type="submission" date="2024-05" db="EMBL/GenBank/DDBJ databases">
        <title>A draft genome resource for the thread blight pathogen Marasmius tenuissimus strain MS-2.</title>
        <authorList>
            <person name="Yulfo-Soto G.E."/>
            <person name="Baruah I.K."/>
            <person name="Amoako-Attah I."/>
            <person name="Bukari Y."/>
            <person name="Meinhardt L.W."/>
            <person name="Bailey B.A."/>
            <person name="Cohen S.P."/>
        </authorList>
    </citation>
    <scope>NUCLEOTIDE SEQUENCE [LARGE SCALE GENOMIC DNA]</scope>
    <source>
        <strain evidence="3 4">MS-2</strain>
    </source>
</reference>
<comment type="caution">
    <text evidence="3">The sequence shown here is derived from an EMBL/GenBank/DDBJ whole genome shotgun (WGS) entry which is preliminary data.</text>
</comment>
<accession>A0ABR2ZCF1</accession>
<feature type="compositionally biased region" description="Polar residues" evidence="1">
    <location>
        <begin position="822"/>
        <end position="831"/>
    </location>
</feature>
<proteinExistence type="predicted"/>
<name>A0ABR2ZCF1_9AGAR</name>
<feature type="domain" description="DUF6589" evidence="2">
    <location>
        <begin position="235"/>
        <end position="641"/>
    </location>
</feature>
<evidence type="ECO:0000313" key="3">
    <source>
        <dbReference type="EMBL" id="KAL0059342.1"/>
    </source>
</evidence>
<dbReference type="Pfam" id="PF20231">
    <property type="entry name" value="DUF6589"/>
    <property type="match status" value="1"/>
</dbReference>
<feature type="region of interest" description="Disordered" evidence="1">
    <location>
        <begin position="805"/>
        <end position="831"/>
    </location>
</feature>
<feature type="compositionally biased region" description="Acidic residues" evidence="1">
    <location>
        <begin position="805"/>
        <end position="821"/>
    </location>
</feature>
<protein>
    <recommendedName>
        <fullName evidence="2">DUF6589 domain-containing protein</fullName>
    </recommendedName>
</protein>
<evidence type="ECO:0000313" key="4">
    <source>
        <dbReference type="Proteomes" id="UP001437256"/>
    </source>
</evidence>
<evidence type="ECO:0000256" key="1">
    <source>
        <dbReference type="SAM" id="MobiDB-lite"/>
    </source>
</evidence>